<protein>
    <submittedName>
        <fullName evidence="1">Preprotein translocase subunit SecG</fullName>
    </submittedName>
</protein>
<sequence length="75" mass="7892">MATVISIVLIIAALFMIVSVLMQSSEEGGISAITGQSNSYLSKSKAKTFEAKLALCTKIAAAIFVVLSLLMLVIK</sequence>
<dbReference type="EMBL" id="CP068393">
    <property type="protein sequence ID" value="QUC67576.1"/>
    <property type="molecule type" value="Genomic_DNA"/>
</dbReference>
<reference evidence="1" key="1">
    <citation type="submission" date="2021-01" db="EMBL/GenBank/DDBJ databases">
        <title>Complete genome sequence of Clostridiales bacterium R-7.</title>
        <authorList>
            <person name="Mahoney-Kurpe S.C."/>
            <person name="Palevich N."/>
            <person name="Koike S."/>
            <person name="Moon C.D."/>
            <person name="Attwood G.T."/>
        </authorList>
    </citation>
    <scope>NUCLEOTIDE SEQUENCE</scope>
    <source>
        <strain evidence="1">R-7</strain>
    </source>
</reference>
<evidence type="ECO:0000313" key="2">
    <source>
        <dbReference type="Proteomes" id="UP000682782"/>
    </source>
</evidence>
<evidence type="ECO:0000313" key="1">
    <source>
        <dbReference type="EMBL" id="QUC67576.1"/>
    </source>
</evidence>
<dbReference type="Proteomes" id="UP000682782">
    <property type="component" value="Chromosome"/>
</dbReference>
<accession>A0AC61N6T1</accession>
<gene>
    <name evidence="1" type="primary">secG</name>
    <name evidence="1" type="ORF">JYE49_02420</name>
</gene>
<organism evidence="1 2">
    <name type="scientific">Aristaeella hokkaidonensis</name>
    <dbReference type="NCBI Taxonomy" id="3046382"/>
    <lineage>
        <taxon>Bacteria</taxon>
        <taxon>Bacillati</taxon>
        <taxon>Bacillota</taxon>
        <taxon>Clostridia</taxon>
        <taxon>Eubacteriales</taxon>
        <taxon>Aristaeellaceae</taxon>
        <taxon>Aristaeella</taxon>
    </lineage>
</organism>
<proteinExistence type="predicted"/>
<keyword evidence="2" id="KW-1185">Reference proteome</keyword>
<name>A0AC61N6T1_9FIRM</name>